<evidence type="ECO:0000313" key="9">
    <source>
        <dbReference type="EMBL" id="WEK34851.1"/>
    </source>
</evidence>
<feature type="transmembrane region" description="Helical" evidence="6">
    <location>
        <begin position="734"/>
        <end position="753"/>
    </location>
</feature>
<evidence type="ECO:0000259" key="8">
    <source>
        <dbReference type="Pfam" id="PF12704"/>
    </source>
</evidence>
<keyword evidence="3 6" id="KW-0812">Transmembrane</keyword>
<dbReference type="InterPro" id="IPR025857">
    <property type="entry name" value="MacB_PCD"/>
</dbReference>
<feature type="transmembrane region" description="Helical" evidence="6">
    <location>
        <begin position="434"/>
        <end position="454"/>
    </location>
</feature>
<proteinExistence type="predicted"/>
<protein>
    <submittedName>
        <fullName evidence="9">ABC transporter permease</fullName>
    </submittedName>
</protein>
<dbReference type="PANTHER" id="PTHR30572">
    <property type="entry name" value="MEMBRANE COMPONENT OF TRANSPORTER-RELATED"/>
    <property type="match status" value="1"/>
</dbReference>
<dbReference type="Pfam" id="PF12704">
    <property type="entry name" value="MacB_PCD"/>
    <property type="match status" value="2"/>
</dbReference>
<feature type="transmembrane region" description="Helical" evidence="6">
    <location>
        <begin position="684"/>
        <end position="706"/>
    </location>
</feature>
<name>A0AAJ6BH58_9BACT</name>
<evidence type="ECO:0000259" key="7">
    <source>
        <dbReference type="Pfam" id="PF02687"/>
    </source>
</evidence>
<evidence type="ECO:0000256" key="5">
    <source>
        <dbReference type="ARBA" id="ARBA00023136"/>
    </source>
</evidence>
<keyword evidence="5 6" id="KW-0472">Membrane</keyword>
<evidence type="ECO:0000313" key="10">
    <source>
        <dbReference type="Proteomes" id="UP001220610"/>
    </source>
</evidence>
<accession>A0AAJ6BH58</accession>
<feature type="domain" description="MacB-like periplasmic core" evidence="8">
    <location>
        <begin position="20"/>
        <end position="236"/>
    </location>
</feature>
<sequence>MFKSYVKVAWRNLLKNKGFTFINISGLAIGLATCLLIVLYVMDELSYDRFHTKADRIYRVDPSIRFSDNTYELAVAAPSMAEAMVRDYPQVEAAVRFRNYGGWLVKRGADNIREEKVIFADASLFSVFSLNMLNGNPATALKEPGTLVLTESMARKYFNRTDVVGESLTVGDHEQYRITGVIRDMPAQSHFQFDFFASLAGSREAKENNWLSHNFNTYILLREGADPALLTEQMKTLVTRYANPQVESIMQANLDELEKAGSYIRYNLMPLTRIHLHSARTAELGPNNNIQYIWIFSAVALFILLIACVNFMNLSTARSAERAREVGVRKALGSRRHSLIKQFLTESMLVSFLSTILALVLAWLLLPLFNQLAAKSISHTRLSEPLILCLVAGIMLVVGLLAGSYPAFYLSAFRPIQVLKGKLQSGFGGSLRNGLVVFQFGISIFLIAGTVVIFNQMKYIREKNIGYNRQQVLVVKNGYVLKQPQAFRESVLTLPGVEHATITGYLPTSNYRNDNLHYASPTLEPHSSMTMQAWMVDEHYLPTLGIQLLKGRNFSAEFPADSQGVLLNESAARLFGREDPVNKKLYFLNSMTSKSLSGFTVLGVFKDFNFNSLRQQVSPMALYLHEERGSIAFRINTADIKPLVRQIESRWKAMAPGQPFQYSFMDEDFDAQYRAEQRTGSLSLTFSILAILIACLGLFGLAAYAAEQRTKEIGIRKVLGASANQLMIMLSKDFLKLVLLAALIAFPLAWWAMNSWLQSFHYRVGIAWWVFAFTGCTTLLIALFTVSWQALKAALANPVKSLRSE</sequence>
<feature type="transmembrane region" description="Helical" evidence="6">
    <location>
        <begin position="21"/>
        <end position="42"/>
    </location>
</feature>
<dbReference type="AlphaFoldDB" id="A0AAJ6BH58"/>
<dbReference type="GO" id="GO:0022857">
    <property type="term" value="F:transmembrane transporter activity"/>
    <property type="evidence" value="ECO:0007669"/>
    <property type="project" value="TreeGrafter"/>
</dbReference>
<feature type="transmembrane region" description="Helical" evidence="6">
    <location>
        <begin position="765"/>
        <end position="786"/>
    </location>
</feature>
<feature type="transmembrane region" description="Helical" evidence="6">
    <location>
        <begin position="292"/>
        <end position="314"/>
    </location>
</feature>
<feature type="domain" description="ABC3 transporter permease C-terminal" evidence="7">
    <location>
        <begin position="298"/>
        <end position="411"/>
    </location>
</feature>
<keyword evidence="2" id="KW-1003">Cell membrane</keyword>
<dbReference type="PANTHER" id="PTHR30572:SF18">
    <property type="entry name" value="ABC-TYPE MACROLIDE FAMILY EXPORT SYSTEM PERMEASE COMPONENT 2"/>
    <property type="match status" value="1"/>
</dbReference>
<evidence type="ECO:0000256" key="6">
    <source>
        <dbReference type="SAM" id="Phobius"/>
    </source>
</evidence>
<organism evidence="9 10">
    <name type="scientific">Candidatus Pseudobacter hemicellulosilyticus</name>
    <dbReference type="NCBI Taxonomy" id="3121375"/>
    <lineage>
        <taxon>Bacteria</taxon>
        <taxon>Pseudomonadati</taxon>
        <taxon>Bacteroidota</taxon>
        <taxon>Chitinophagia</taxon>
        <taxon>Chitinophagales</taxon>
        <taxon>Chitinophagaceae</taxon>
        <taxon>Pseudobacter</taxon>
    </lineage>
</organism>
<dbReference type="InterPro" id="IPR050250">
    <property type="entry name" value="Macrolide_Exporter_MacB"/>
</dbReference>
<evidence type="ECO:0000256" key="2">
    <source>
        <dbReference type="ARBA" id="ARBA00022475"/>
    </source>
</evidence>
<evidence type="ECO:0000256" key="3">
    <source>
        <dbReference type="ARBA" id="ARBA00022692"/>
    </source>
</evidence>
<feature type="transmembrane region" description="Helical" evidence="6">
    <location>
        <begin position="343"/>
        <end position="365"/>
    </location>
</feature>
<dbReference type="Proteomes" id="UP001220610">
    <property type="component" value="Chromosome"/>
</dbReference>
<feature type="domain" description="MacB-like periplasmic core" evidence="8">
    <location>
        <begin position="442"/>
        <end position="621"/>
    </location>
</feature>
<dbReference type="InterPro" id="IPR003838">
    <property type="entry name" value="ABC3_permease_C"/>
</dbReference>
<dbReference type="Pfam" id="PF02687">
    <property type="entry name" value="FtsX"/>
    <property type="match status" value="2"/>
</dbReference>
<dbReference type="EMBL" id="CP119311">
    <property type="protein sequence ID" value="WEK34851.1"/>
    <property type="molecule type" value="Genomic_DNA"/>
</dbReference>
<comment type="subcellular location">
    <subcellularLocation>
        <location evidence="1">Cell membrane</location>
        <topology evidence="1">Multi-pass membrane protein</topology>
    </subcellularLocation>
</comment>
<feature type="domain" description="ABC3 transporter permease C-terminal" evidence="7">
    <location>
        <begin position="685"/>
        <end position="794"/>
    </location>
</feature>
<evidence type="ECO:0000256" key="1">
    <source>
        <dbReference type="ARBA" id="ARBA00004651"/>
    </source>
</evidence>
<dbReference type="GO" id="GO:0005886">
    <property type="term" value="C:plasma membrane"/>
    <property type="evidence" value="ECO:0007669"/>
    <property type="project" value="UniProtKB-SubCell"/>
</dbReference>
<gene>
    <name evidence="9" type="ORF">P0Y53_20375</name>
</gene>
<evidence type="ECO:0000256" key="4">
    <source>
        <dbReference type="ARBA" id="ARBA00022989"/>
    </source>
</evidence>
<reference evidence="9" key="1">
    <citation type="submission" date="2023-03" db="EMBL/GenBank/DDBJ databases">
        <title>Andean soil-derived lignocellulolytic bacterial consortium as a source of novel taxa and putative plastic-active enzymes.</title>
        <authorList>
            <person name="Diaz-Garcia L."/>
            <person name="Chuvochina M."/>
            <person name="Feuerriegel G."/>
            <person name="Bunk B."/>
            <person name="Sproer C."/>
            <person name="Streit W.R."/>
            <person name="Rodriguez L.M."/>
            <person name="Overmann J."/>
            <person name="Jimenez D.J."/>
        </authorList>
    </citation>
    <scope>NUCLEOTIDE SEQUENCE</scope>
    <source>
        <strain evidence="9">MAG 7</strain>
    </source>
</reference>
<keyword evidence="4 6" id="KW-1133">Transmembrane helix</keyword>
<feature type="transmembrane region" description="Helical" evidence="6">
    <location>
        <begin position="385"/>
        <end position="413"/>
    </location>
</feature>